<dbReference type="GO" id="GO:0032956">
    <property type="term" value="P:regulation of actin cytoskeleton organization"/>
    <property type="evidence" value="ECO:0007669"/>
    <property type="project" value="TreeGrafter"/>
</dbReference>
<dbReference type="Gene3D" id="2.130.10.10">
    <property type="entry name" value="YVTN repeat-like/Quinoprotein amine dehydrogenase"/>
    <property type="match status" value="1"/>
</dbReference>
<dbReference type="InterPro" id="IPR019775">
    <property type="entry name" value="WD40_repeat_CS"/>
</dbReference>
<protein>
    <submittedName>
        <fullName evidence="5">WD40-repeat-containing domain protein</fullName>
    </submittedName>
</protein>
<dbReference type="Proteomes" id="UP000267251">
    <property type="component" value="Unassembled WGS sequence"/>
</dbReference>
<name>A0A4P9Y2W0_9FUNG</name>
<evidence type="ECO:0000256" key="1">
    <source>
        <dbReference type="ARBA" id="ARBA00009890"/>
    </source>
</evidence>
<reference evidence="6" key="1">
    <citation type="journal article" date="2018" name="Nat. Microbiol.">
        <title>Leveraging single-cell genomics to expand the fungal tree of life.</title>
        <authorList>
            <person name="Ahrendt S.R."/>
            <person name="Quandt C.A."/>
            <person name="Ciobanu D."/>
            <person name="Clum A."/>
            <person name="Salamov A."/>
            <person name="Andreopoulos B."/>
            <person name="Cheng J.F."/>
            <person name="Woyke T."/>
            <person name="Pelin A."/>
            <person name="Henrissat B."/>
            <person name="Reynolds N.K."/>
            <person name="Benny G.L."/>
            <person name="Smith M.E."/>
            <person name="James T.Y."/>
            <person name="Grigoriev I.V."/>
        </authorList>
    </citation>
    <scope>NUCLEOTIDE SEQUENCE [LARGE SCALE GENOMIC DNA]</scope>
</reference>
<dbReference type="GO" id="GO:0031929">
    <property type="term" value="P:TOR signaling"/>
    <property type="evidence" value="ECO:0007669"/>
    <property type="project" value="InterPro"/>
</dbReference>
<dbReference type="SUPFAM" id="SSF50978">
    <property type="entry name" value="WD40 repeat-like"/>
    <property type="match status" value="1"/>
</dbReference>
<feature type="non-terminal residue" evidence="5">
    <location>
        <position position="1"/>
    </location>
</feature>
<dbReference type="GO" id="GO:0031931">
    <property type="term" value="C:TORC1 complex"/>
    <property type="evidence" value="ECO:0007669"/>
    <property type="project" value="InterPro"/>
</dbReference>
<keyword evidence="3" id="KW-0677">Repeat</keyword>
<dbReference type="InterPro" id="IPR036322">
    <property type="entry name" value="WD40_repeat_dom_sf"/>
</dbReference>
<feature type="repeat" description="WD" evidence="4">
    <location>
        <begin position="1"/>
        <end position="42"/>
    </location>
</feature>
<proteinExistence type="inferred from homology"/>
<dbReference type="PROSITE" id="PS50294">
    <property type="entry name" value="WD_REPEATS_REGION"/>
    <property type="match status" value="1"/>
</dbReference>
<dbReference type="GO" id="GO:0031932">
    <property type="term" value="C:TORC2 complex"/>
    <property type="evidence" value="ECO:0007669"/>
    <property type="project" value="InterPro"/>
</dbReference>
<evidence type="ECO:0000256" key="2">
    <source>
        <dbReference type="ARBA" id="ARBA00022574"/>
    </source>
</evidence>
<dbReference type="OrthoDB" id="400at2759"/>
<dbReference type="InterPro" id="IPR001680">
    <property type="entry name" value="WD40_rpt"/>
</dbReference>
<dbReference type="PANTHER" id="PTHR19842:SF0">
    <property type="entry name" value="TARGET OF RAPAMYCIN COMPLEX SUBUNIT LST8"/>
    <property type="match status" value="1"/>
</dbReference>
<dbReference type="PANTHER" id="PTHR19842">
    <property type="entry name" value="G BETA-LIKE PROTEIN GBL"/>
    <property type="match status" value="1"/>
</dbReference>
<dbReference type="Pfam" id="PF00400">
    <property type="entry name" value="WD40"/>
    <property type="match status" value="3"/>
</dbReference>
<dbReference type="SMART" id="SM00320">
    <property type="entry name" value="WD40"/>
    <property type="match status" value="3"/>
</dbReference>
<dbReference type="PROSITE" id="PS00678">
    <property type="entry name" value="WD_REPEATS_1"/>
    <property type="match status" value="1"/>
</dbReference>
<dbReference type="InterPro" id="IPR020472">
    <property type="entry name" value="WD40_PAC1"/>
</dbReference>
<keyword evidence="2 4" id="KW-0853">WD repeat</keyword>
<comment type="similarity">
    <text evidence="1">Belongs to the WD repeat LST8 family.</text>
</comment>
<evidence type="ECO:0000256" key="3">
    <source>
        <dbReference type="ARBA" id="ARBA00022737"/>
    </source>
</evidence>
<dbReference type="EMBL" id="KZ988460">
    <property type="protein sequence ID" value="RKP12150.1"/>
    <property type="molecule type" value="Genomic_DNA"/>
</dbReference>
<evidence type="ECO:0000313" key="5">
    <source>
        <dbReference type="EMBL" id="RKP12150.1"/>
    </source>
</evidence>
<gene>
    <name evidence="5" type="ORF">BJ684DRAFT_21292</name>
</gene>
<organism evidence="5 6">
    <name type="scientific">Piptocephalis cylindrospora</name>
    <dbReference type="NCBI Taxonomy" id="1907219"/>
    <lineage>
        <taxon>Eukaryota</taxon>
        <taxon>Fungi</taxon>
        <taxon>Fungi incertae sedis</taxon>
        <taxon>Zoopagomycota</taxon>
        <taxon>Zoopagomycotina</taxon>
        <taxon>Zoopagomycetes</taxon>
        <taxon>Zoopagales</taxon>
        <taxon>Piptocephalidaceae</taxon>
        <taxon>Piptocephalis</taxon>
    </lineage>
</organism>
<evidence type="ECO:0000313" key="6">
    <source>
        <dbReference type="Proteomes" id="UP000267251"/>
    </source>
</evidence>
<accession>A0A4P9Y2W0</accession>
<feature type="repeat" description="WD" evidence="4">
    <location>
        <begin position="98"/>
        <end position="139"/>
    </location>
</feature>
<dbReference type="AlphaFoldDB" id="A0A4P9Y2W0"/>
<evidence type="ECO:0000256" key="4">
    <source>
        <dbReference type="PROSITE-ProRule" id="PRU00221"/>
    </source>
</evidence>
<dbReference type="PRINTS" id="PR00320">
    <property type="entry name" value="GPROTEINBRPT"/>
</dbReference>
<sequence>IPDEDASIRSLAISPDCTTLVAGSQSADVFVWHLPSQTEVGKPVPVHRFVAHEDAYLTRLAVAQDQSTGSMMLSTCSSDASVRLWDLGRANCPRKSELRGHKRWVWDCAFSADSAYLVTASSDCTARLWELSSGETVRHYNGHSKAAVCIALNDLSVT</sequence>
<dbReference type="PROSITE" id="PS50082">
    <property type="entry name" value="WD_REPEATS_2"/>
    <property type="match status" value="2"/>
</dbReference>
<dbReference type="InterPro" id="IPR037588">
    <property type="entry name" value="MLST8"/>
</dbReference>
<dbReference type="InterPro" id="IPR015943">
    <property type="entry name" value="WD40/YVTN_repeat-like_dom_sf"/>
</dbReference>
<keyword evidence="6" id="KW-1185">Reference proteome</keyword>